<keyword evidence="1" id="KW-0202">Cytokine</keyword>
<accession>A0A3B5R9X9</accession>
<dbReference type="InterPro" id="IPR001811">
    <property type="entry name" value="Chemokine_IL8-like_dom"/>
</dbReference>
<dbReference type="Ensembl" id="ENSXMAT00000030114.1">
    <property type="protein sequence ID" value="ENSXMAP00000040457.1"/>
    <property type="gene ID" value="ENSXMAG00000029862.1"/>
</dbReference>
<dbReference type="GeneTree" id="ENSGT01110000267739"/>
<dbReference type="GO" id="GO:0008009">
    <property type="term" value="F:chemokine activity"/>
    <property type="evidence" value="ECO:0007669"/>
    <property type="project" value="InterPro"/>
</dbReference>
<dbReference type="OMA" id="ICSKQEV"/>
<keyword evidence="4" id="KW-1185">Reference proteome</keyword>
<reference evidence="3" key="3">
    <citation type="submission" date="2025-08" db="UniProtKB">
        <authorList>
            <consortium name="Ensembl"/>
        </authorList>
    </citation>
    <scope>IDENTIFICATION</scope>
    <source>
        <strain evidence="3">JP 163 A</strain>
    </source>
</reference>
<organism evidence="3 4">
    <name type="scientific">Xiphophorus maculatus</name>
    <name type="common">Southern platyfish</name>
    <name type="synonym">Platypoecilus maculatus</name>
    <dbReference type="NCBI Taxonomy" id="8083"/>
    <lineage>
        <taxon>Eukaryota</taxon>
        <taxon>Metazoa</taxon>
        <taxon>Chordata</taxon>
        <taxon>Craniata</taxon>
        <taxon>Vertebrata</taxon>
        <taxon>Euteleostomi</taxon>
        <taxon>Actinopterygii</taxon>
        <taxon>Neopterygii</taxon>
        <taxon>Teleostei</taxon>
        <taxon>Neoteleostei</taxon>
        <taxon>Acanthomorphata</taxon>
        <taxon>Ovalentaria</taxon>
        <taxon>Atherinomorphae</taxon>
        <taxon>Cyprinodontiformes</taxon>
        <taxon>Poeciliidae</taxon>
        <taxon>Poeciliinae</taxon>
        <taxon>Xiphophorus</taxon>
    </lineage>
</organism>
<protein>
    <recommendedName>
        <fullName evidence="2">Chemokine interleukin-8-like domain-containing protein</fullName>
    </recommendedName>
</protein>
<name>A0A3B5R9X9_XIPMA</name>
<reference evidence="4" key="1">
    <citation type="submission" date="2012-01" db="EMBL/GenBank/DDBJ databases">
        <authorList>
            <person name="Walter R."/>
            <person name="Schartl M."/>
            <person name="Warren W."/>
        </authorList>
    </citation>
    <scope>NUCLEOTIDE SEQUENCE [LARGE SCALE GENOMIC DNA]</scope>
    <source>
        <strain evidence="4">JP 163 A</strain>
    </source>
</reference>
<sequence length="78" mass="9094">MNDLPILRCNNFSPAITKCRCIRTVPAVRRRLIVDVKVYEPNPICSKQEVMAIVKDNNQLCLDPESDFTKRLLREFFP</sequence>
<dbReference type="InterPro" id="IPR001089">
    <property type="entry name" value="Chemokine_CXC"/>
</dbReference>
<evidence type="ECO:0000313" key="3">
    <source>
        <dbReference type="Ensembl" id="ENSXMAP00000040457.1"/>
    </source>
</evidence>
<dbReference type="SMART" id="SM00199">
    <property type="entry name" value="SCY"/>
    <property type="match status" value="1"/>
</dbReference>
<dbReference type="FunCoup" id="A0A3B5R9X9">
    <property type="interactions" value="87"/>
</dbReference>
<reference evidence="3" key="4">
    <citation type="submission" date="2025-09" db="UniProtKB">
        <authorList>
            <consortium name="Ensembl"/>
        </authorList>
    </citation>
    <scope>IDENTIFICATION</scope>
    <source>
        <strain evidence="3">JP 163 A</strain>
    </source>
</reference>
<dbReference type="PRINTS" id="PR00436">
    <property type="entry name" value="INTERLEUKIN8"/>
</dbReference>
<dbReference type="GO" id="GO:0005615">
    <property type="term" value="C:extracellular space"/>
    <property type="evidence" value="ECO:0007669"/>
    <property type="project" value="UniProtKB-KW"/>
</dbReference>
<dbReference type="InParanoid" id="A0A3B5R9X9"/>
<proteinExistence type="predicted"/>
<dbReference type="Proteomes" id="UP000002852">
    <property type="component" value="Unassembled WGS sequence"/>
</dbReference>
<dbReference type="PRINTS" id="PR00437">
    <property type="entry name" value="SMALLCYTKCXC"/>
</dbReference>
<dbReference type="Pfam" id="PF00048">
    <property type="entry name" value="IL8"/>
    <property type="match status" value="1"/>
</dbReference>
<dbReference type="AlphaFoldDB" id="A0A3B5R9X9"/>
<dbReference type="STRING" id="8083.ENSXMAP00000040457"/>
<dbReference type="SUPFAM" id="SSF54117">
    <property type="entry name" value="Interleukin 8-like chemokines"/>
    <property type="match status" value="1"/>
</dbReference>
<evidence type="ECO:0000313" key="4">
    <source>
        <dbReference type="Proteomes" id="UP000002852"/>
    </source>
</evidence>
<dbReference type="GO" id="GO:0006955">
    <property type="term" value="P:immune response"/>
    <property type="evidence" value="ECO:0007669"/>
    <property type="project" value="InterPro"/>
</dbReference>
<dbReference type="InterPro" id="IPR036048">
    <property type="entry name" value="Interleukin_8-like_sf"/>
</dbReference>
<evidence type="ECO:0000256" key="1">
    <source>
        <dbReference type="ARBA" id="ARBA00022514"/>
    </source>
</evidence>
<feature type="domain" description="Chemokine interleukin-8-like" evidence="2">
    <location>
        <begin position="16"/>
        <end position="76"/>
    </location>
</feature>
<dbReference type="Gene3D" id="2.40.50.40">
    <property type="match status" value="1"/>
</dbReference>
<reference evidence="4" key="2">
    <citation type="journal article" date="2013" name="Nat. Genet.">
        <title>The genome of the platyfish, Xiphophorus maculatus, provides insights into evolutionary adaptation and several complex traits.</title>
        <authorList>
            <person name="Schartl M."/>
            <person name="Walter R.B."/>
            <person name="Shen Y."/>
            <person name="Garcia T."/>
            <person name="Catchen J."/>
            <person name="Amores A."/>
            <person name="Braasch I."/>
            <person name="Chalopin D."/>
            <person name="Volff J.N."/>
            <person name="Lesch K.P."/>
            <person name="Bisazza A."/>
            <person name="Minx P."/>
            <person name="Hillier L."/>
            <person name="Wilson R.K."/>
            <person name="Fuerstenberg S."/>
            <person name="Boore J."/>
            <person name="Searle S."/>
            <person name="Postlethwait J.H."/>
            <person name="Warren W.C."/>
        </authorList>
    </citation>
    <scope>NUCLEOTIDE SEQUENCE [LARGE SCALE GENOMIC DNA]</scope>
    <source>
        <strain evidence="4">JP 163 A</strain>
    </source>
</reference>
<evidence type="ECO:0000259" key="2">
    <source>
        <dbReference type="SMART" id="SM00199"/>
    </source>
</evidence>